<evidence type="ECO:0000256" key="7">
    <source>
        <dbReference type="ARBA" id="ARBA00022729"/>
    </source>
</evidence>
<evidence type="ECO:0000256" key="8">
    <source>
        <dbReference type="ARBA" id="ARBA00023002"/>
    </source>
</evidence>
<evidence type="ECO:0000256" key="6">
    <source>
        <dbReference type="ARBA" id="ARBA00022723"/>
    </source>
</evidence>
<evidence type="ECO:0000259" key="12">
    <source>
        <dbReference type="PROSITE" id="PS51669"/>
    </source>
</evidence>
<feature type="domain" description="4Fe-4S Mo/W bis-MGD-type" evidence="12">
    <location>
        <begin position="70"/>
        <end position="131"/>
    </location>
</feature>
<dbReference type="GeneID" id="81708588"/>
<dbReference type="GO" id="GO:0051539">
    <property type="term" value="F:4 iron, 4 sulfur cluster binding"/>
    <property type="evidence" value="ECO:0007669"/>
    <property type="project" value="UniProtKB-KW"/>
</dbReference>
<evidence type="ECO:0000256" key="1">
    <source>
        <dbReference type="ARBA" id="ARBA00001942"/>
    </source>
</evidence>
<dbReference type="Gene3D" id="2.40.40.20">
    <property type="match status" value="1"/>
</dbReference>
<dbReference type="AlphaFoldDB" id="A0A2I1KSY8"/>
<keyword evidence="10" id="KW-0411">Iron-sulfur</keyword>
<evidence type="ECO:0000256" key="4">
    <source>
        <dbReference type="ARBA" id="ARBA00022485"/>
    </source>
</evidence>
<keyword evidence="9" id="KW-0408">Iron</keyword>
<dbReference type="GO" id="GO:0009061">
    <property type="term" value="P:anaerobic respiration"/>
    <property type="evidence" value="ECO:0007669"/>
    <property type="project" value="TreeGrafter"/>
</dbReference>
<dbReference type="Pfam" id="PF01568">
    <property type="entry name" value="Molydop_binding"/>
    <property type="match status" value="1"/>
</dbReference>
<evidence type="ECO:0000256" key="9">
    <source>
        <dbReference type="ARBA" id="ARBA00023004"/>
    </source>
</evidence>
<dbReference type="PROSITE" id="PS51669">
    <property type="entry name" value="4FE4S_MOW_BIS_MGD"/>
    <property type="match status" value="1"/>
</dbReference>
<evidence type="ECO:0000313" key="14">
    <source>
        <dbReference type="Proteomes" id="UP000234778"/>
    </source>
</evidence>
<dbReference type="Pfam" id="PF04879">
    <property type="entry name" value="Molybdop_Fe4S4"/>
    <property type="match status" value="1"/>
</dbReference>
<dbReference type="InterPro" id="IPR006963">
    <property type="entry name" value="Mopterin_OxRdtase_4Fe-4S_dom"/>
</dbReference>
<dbReference type="InterPro" id="IPR027467">
    <property type="entry name" value="MopterinOxRdtase_cofactor_BS"/>
</dbReference>
<keyword evidence="8" id="KW-0560">Oxidoreductase</keyword>
<evidence type="ECO:0000256" key="3">
    <source>
        <dbReference type="ARBA" id="ARBA00010312"/>
    </source>
</evidence>
<keyword evidence="6" id="KW-0479">Metal-binding</keyword>
<dbReference type="NCBIfam" id="TIGR02166">
    <property type="entry name" value="dmsA_ynfE"/>
    <property type="match status" value="1"/>
</dbReference>
<feature type="region of interest" description="Disordered" evidence="11">
    <location>
        <begin position="1"/>
        <end position="27"/>
    </location>
</feature>
<dbReference type="InterPro" id="IPR006655">
    <property type="entry name" value="Mopterin_OxRdtase_prok_CS"/>
</dbReference>
<protein>
    <submittedName>
        <fullName evidence="13">Dimethyl sulfoxide reductase subunit A</fullName>
    </submittedName>
</protein>
<dbReference type="EMBL" id="PKHA01000005">
    <property type="protein sequence ID" value="PKY98742.1"/>
    <property type="molecule type" value="Genomic_DNA"/>
</dbReference>
<dbReference type="PROSITE" id="PS51318">
    <property type="entry name" value="TAT"/>
    <property type="match status" value="1"/>
</dbReference>
<dbReference type="GO" id="GO:0030151">
    <property type="term" value="F:molybdenum ion binding"/>
    <property type="evidence" value="ECO:0007669"/>
    <property type="project" value="InterPro"/>
</dbReference>
<evidence type="ECO:0000256" key="11">
    <source>
        <dbReference type="SAM" id="MobiDB-lite"/>
    </source>
</evidence>
<dbReference type="InterPro" id="IPR006311">
    <property type="entry name" value="TAT_signal"/>
</dbReference>
<evidence type="ECO:0000313" key="13">
    <source>
        <dbReference type="EMBL" id="PKY98742.1"/>
    </source>
</evidence>
<dbReference type="PROSITE" id="PS00932">
    <property type="entry name" value="MOLYBDOPTERIN_PROK_3"/>
    <property type="match status" value="1"/>
</dbReference>
<dbReference type="GO" id="GO:0009389">
    <property type="term" value="F:dimethyl sulfoxide reductase activity"/>
    <property type="evidence" value="ECO:0007669"/>
    <property type="project" value="InterPro"/>
</dbReference>
<dbReference type="InterPro" id="IPR050612">
    <property type="entry name" value="Prok_Mopterin_Oxidored"/>
</dbReference>
<comment type="caution">
    <text evidence="13">The sequence shown here is derived from an EMBL/GenBank/DDBJ whole genome shotgun (WGS) entry which is preliminary data.</text>
</comment>
<dbReference type="Gene3D" id="3.40.228.10">
    <property type="entry name" value="Dimethylsulfoxide Reductase, domain 2"/>
    <property type="match status" value="1"/>
</dbReference>
<dbReference type="Gene3D" id="2.20.25.90">
    <property type="entry name" value="ADC-like domains"/>
    <property type="match status" value="1"/>
</dbReference>
<dbReference type="SUPFAM" id="SSF53706">
    <property type="entry name" value="Formate dehydrogenase/DMSO reductase, domains 1-3"/>
    <property type="match status" value="1"/>
</dbReference>
<dbReference type="InterPro" id="IPR009010">
    <property type="entry name" value="Asp_de-COase-like_dom_sf"/>
</dbReference>
<organism evidence="13 14">
    <name type="scientific">Actinomyces urogenitalis</name>
    <dbReference type="NCBI Taxonomy" id="103621"/>
    <lineage>
        <taxon>Bacteria</taxon>
        <taxon>Bacillati</taxon>
        <taxon>Actinomycetota</taxon>
        <taxon>Actinomycetes</taxon>
        <taxon>Actinomycetales</taxon>
        <taxon>Actinomycetaceae</taxon>
        <taxon>Actinomyces</taxon>
    </lineage>
</organism>
<evidence type="ECO:0000256" key="10">
    <source>
        <dbReference type="ARBA" id="ARBA00023014"/>
    </source>
</evidence>
<comment type="cofactor">
    <cofactor evidence="2">
        <name>[4Fe-4S] cluster</name>
        <dbReference type="ChEBI" id="CHEBI:49883"/>
    </cofactor>
</comment>
<dbReference type="Proteomes" id="UP000234778">
    <property type="component" value="Unassembled WGS sequence"/>
</dbReference>
<feature type="compositionally biased region" description="Polar residues" evidence="11">
    <location>
        <begin position="1"/>
        <end position="10"/>
    </location>
</feature>
<dbReference type="PROSITE" id="PS00490">
    <property type="entry name" value="MOLYBDOPTERIN_PROK_2"/>
    <property type="match status" value="1"/>
</dbReference>
<proteinExistence type="inferred from homology"/>
<gene>
    <name evidence="13" type="ORF">CYJ26_06540</name>
</gene>
<keyword evidence="4" id="KW-0004">4Fe-4S</keyword>
<dbReference type="Gene3D" id="3.40.50.740">
    <property type="match status" value="1"/>
</dbReference>
<reference evidence="13 14" key="1">
    <citation type="submission" date="2017-12" db="EMBL/GenBank/DDBJ databases">
        <title>Phylogenetic diversity of female urinary microbiome.</title>
        <authorList>
            <person name="Thomas-White K."/>
            <person name="Wolfe A.J."/>
        </authorList>
    </citation>
    <scope>NUCLEOTIDE SEQUENCE [LARGE SCALE GENOMIC DNA]</scope>
    <source>
        <strain evidence="13 14">UMB0319</strain>
    </source>
</reference>
<name>A0A2I1KSY8_9ACTO</name>
<sequence length="835" mass="91943">MTASPDSSATAVEAPSSAAQRGPRPSRRSFLTWSSVAAGTAGLVAATDLGMPSTGTPASAAEVEGMEGVDTTIQSACVVNCGSRCPLRLQVKDGTVVRVLPDNTGDDSLLNRNIRACNRGRNMRERIYSPDRIKAPLKRKEGTKRGEGQWEEISWDEAIDLLAEKLKYTIDTYGNQAVYKNYGSGVWNAAIAYSGGWPRLFNCLGGFLGYYGNYSYGTLMQASYAMFGTEEQFSNSIEETITNGEICVLWGNNPVERRMSGGGVYFTITKMREAGIKVIVIDPRYSDTALFADQYIAIRPGTDVALAAGLAHVMISENRQNQEFLDTYCLGFDEQHMPEGVPAGSSYRAYVMGEGEDGVEKTPQWASKITGVPVDVIINLARELTSGRKVNLTQGWGPQKHANGENQCRAIYTIGAMIGQVGLPGGGTGGQEGYYWPVTSWLPTLDNPVEAKISYYTWPRAIEDGPSMTAKNFGVQGAEKLDSSIKFMLSYGGNMLASQHGDINYLRELLTDETKCEFIVSMDNQMTRSCELSDLVLPDTTTAERFDLVPSEYTGDMAYLISTNQAIEPLYQAMDAYEVCKRVADKLGVREQFTEGNETMEDWARQIYEADAADNADLGFPATYEEFTAQGVHRYHNPEGLTVALKDFRSDPVANPLDTPSGKIEIFSTKMWQAKQEWTIEDPREGDVIDAIPVYRPYWEGAEDTETRKKYPLQMISHHFKGRTHSTYGNLPRNVEAHPQKIWINPIDAAERGITNGDQMDVFNDRGHIRCQAYVTPRILPGVIDVPQGAWLKLDEEGIDHGGAANMLYSAHVTPYSKGNPQQTALVQAAKAPTA</sequence>
<accession>A0A2I1KSY8</accession>
<evidence type="ECO:0000256" key="2">
    <source>
        <dbReference type="ARBA" id="ARBA00001966"/>
    </source>
</evidence>
<dbReference type="SUPFAM" id="SSF50692">
    <property type="entry name" value="ADC-like"/>
    <property type="match status" value="1"/>
</dbReference>
<dbReference type="RefSeq" id="WP_006548159.1">
    <property type="nucleotide sequence ID" value="NZ_CP136961.1"/>
</dbReference>
<dbReference type="InterPro" id="IPR006657">
    <property type="entry name" value="MoPterin_dinucl-bd_dom"/>
</dbReference>
<keyword evidence="7" id="KW-0732">Signal</keyword>
<dbReference type="PANTHER" id="PTHR43742:SF3">
    <property type="entry name" value="DIMETHYL SULFOXIDE REDUCTASE DMSA"/>
    <property type="match status" value="1"/>
</dbReference>
<dbReference type="GO" id="GO:0030288">
    <property type="term" value="C:outer membrane-bounded periplasmic space"/>
    <property type="evidence" value="ECO:0007669"/>
    <property type="project" value="TreeGrafter"/>
</dbReference>
<evidence type="ECO:0000256" key="5">
    <source>
        <dbReference type="ARBA" id="ARBA00022505"/>
    </source>
</evidence>
<dbReference type="PROSITE" id="PS00551">
    <property type="entry name" value="MOLYBDOPTERIN_PROK_1"/>
    <property type="match status" value="1"/>
</dbReference>
<dbReference type="PANTHER" id="PTHR43742">
    <property type="entry name" value="TRIMETHYLAMINE-N-OXIDE REDUCTASE"/>
    <property type="match status" value="1"/>
</dbReference>
<dbReference type="GO" id="GO:0009055">
    <property type="term" value="F:electron transfer activity"/>
    <property type="evidence" value="ECO:0007669"/>
    <property type="project" value="TreeGrafter"/>
</dbReference>
<dbReference type="InterPro" id="IPR006656">
    <property type="entry name" value="Mopterin_OxRdtase"/>
</dbReference>
<comment type="cofactor">
    <cofactor evidence="1">
        <name>Mo-bis(molybdopterin guanine dinucleotide)</name>
        <dbReference type="ChEBI" id="CHEBI:60539"/>
    </cofactor>
</comment>
<dbReference type="InterPro" id="IPR011888">
    <property type="entry name" value="Anaer_DMSO_reductase"/>
</dbReference>
<dbReference type="SMART" id="SM00926">
    <property type="entry name" value="Molybdop_Fe4S4"/>
    <property type="match status" value="1"/>
</dbReference>
<comment type="similarity">
    <text evidence="3">Belongs to the prokaryotic molybdopterin-containing oxidoreductase family.</text>
</comment>
<dbReference type="Pfam" id="PF00384">
    <property type="entry name" value="Molybdopterin"/>
    <property type="match status" value="1"/>
</dbReference>
<dbReference type="GO" id="GO:0043546">
    <property type="term" value="F:molybdopterin cofactor binding"/>
    <property type="evidence" value="ECO:0007669"/>
    <property type="project" value="InterPro"/>
</dbReference>
<keyword evidence="5" id="KW-0500">Molybdenum</keyword>